<comment type="caution">
    <text evidence="7">The sequence shown here is derived from an EMBL/GenBank/DDBJ whole genome shotgun (WGS) entry which is preliminary data.</text>
</comment>
<evidence type="ECO:0000256" key="2">
    <source>
        <dbReference type="ARBA" id="ARBA00022729"/>
    </source>
</evidence>
<evidence type="ECO:0000256" key="4">
    <source>
        <dbReference type="ARBA" id="ARBA00023237"/>
    </source>
</evidence>
<gene>
    <name evidence="7" type="ORF">KTO63_23580</name>
</gene>
<dbReference type="InterPro" id="IPR033985">
    <property type="entry name" value="SusD-like_N"/>
</dbReference>
<keyword evidence="2" id="KW-0732">Signal</keyword>
<dbReference type="EMBL" id="JAHSPG010000017">
    <property type="protein sequence ID" value="MBV4360166.1"/>
    <property type="molecule type" value="Genomic_DNA"/>
</dbReference>
<evidence type="ECO:0000313" key="7">
    <source>
        <dbReference type="EMBL" id="MBV4360166.1"/>
    </source>
</evidence>
<proteinExistence type="predicted"/>
<feature type="domain" description="RagB/SusD" evidence="5">
    <location>
        <begin position="368"/>
        <end position="482"/>
    </location>
</feature>
<comment type="subcellular location">
    <subcellularLocation>
        <location evidence="1">Cell outer membrane</location>
    </subcellularLocation>
</comment>
<dbReference type="PROSITE" id="PS51257">
    <property type="entry name" value="PROKAR_LIPOPROTEIN"/>
    <property type="match status" value="1"/>
</dbReference>
<dbReference type="GO" id="GO:0009279">
    <property type="term" value="C:cell outer membrane"/>
    <property type="evidence" value="ECO:0007669"/>
    <property type="project" value="UniProtKB-SubCell"/>
</dbReference>
<evidence type="ECO:0000259" key="6">
    <source>
        <dbReference type="Pfam" id="PF14322"/>
    </source>
</evidence>
<keyword evidence="3" id="KW-0472">Membrane</keyword>
<feature type="domain" description="SusD-like N-terminal" evidence="6">
    <location>
        <begin position="20"/>
        <end position="205"/>
    </location>
</feature>
<dbReference type="Pfam" id="PF07980">
    <property type="entry name" value="SusD_RagB"/>
    <property type="match status" value="1"/>
</dbReference>
<accession>A0A9E2W9J9</accession>
<dbReference type="AlphaFoldDB" id="A0A9E2W9J9"/>
<dbReference type="InterPro" id="IPR012944">
    <property type="entry name" value="SusD_RagB_dom"/>
</dbReference>
<dbReference type="Pfam" id="PF14322">
    <property type="entry name" value="SusD-like_3"/>
    <property type="match status" value="1"/>
</dbReference>
<protein>
    <submittedName>
        <fullName evidence="7">RagB/SusD family nutrient uptake outer membrane protein</fullName>
    </submittedName>
</protein>
<dbReference type="RefSeq" id="WP_217794433.1">
    <property type="nucleotide sequence ID" value="NZ_JAHSPG010000017.1"/>
</dbReference>
<evidence type="ECO:0000256" key="3">
    <source>
        <dbReference type="ARBA" id="ARBA00023136"/>
    </source>
</evidence>
<evidence type="ECO:0000313" key="8">
    <source>
        <dbReference type="Proteomes" id="UP000812270"/>
    </source>
</evidence>
<reference evidence="7" key="1">
    <citation type="submission" date="2021-06" db="EMBL/GenBank/DDBJ databases">
        <authorList>
            <person name="Huq M.A."/>
        </authorList>
    </citation>
    <scope>NUCLEOTIDE SEQUENCE</scope>
    <source>
        <strain evidence="7">MAH-26</strain>
    </source>
</reference>
<name>A0A9E2W9J9_9BACT</name>
<evidence type="ECO:0000259" key="5">
    <source>
        <dbReference type="Pfam" id="PF07980"/>
    </source>
</evidence>
<keyword evidence="8" id="KW-1185">Reference proteome</keyword>
<dbReference type="Proteomes" id="UP000812270">
    <property type="component" value="Unassembled WGS sequence"/>
</dbReference>
<evidence type="ECO:0000256" key="1">
    <source>
        <dbReference type="ARBA" id="ARBA00004442"/>
    </source>
</evidence>
<organism evidence="7 8">
    <name type="scientific">Pinibacter aurantiacus</name>
    <dbReference type="NCBI Taxonomy" id="2851599"/>
    <lineage>
        <taxon>Bacteria</taxon>
        <taxon>Pseudomonadati</taxon>
        <taxon>Bacteroidota</taxon>
        <taxon>Chitinophagia</taxon>
        <taxon>Chitinophagales</taxon>
        <taxon>Chitinophagaceae</taxon>
        <taxon>Pinibacter</taxon>
    </lineage>
</organism>
<keyword evidence="4" id="KW-0998">Cell outer membrane</keyword>
<sequence>MKKNILIIIIIATAFTSCKKWLDVTPQSQVSEDDLFKTEQGFEEAMNGIYSRCAQGDLYGTELTFGFPDVLAQNFSIESAYDERRYLQTSLYNYKDADFISRKDNAWKGLYNAIGNCNLILENVDSKKNLFTDIGHDLIKGEALGMRAYLHFDALRLFGPSFATGASTKAIPYVTSFTNKVTNLSTVTESLDKMIADLLQAKELLRPADPIMSASYRVNYPNITDTLKYTEESSTDLFLQNRRHRFNYYAVCAELARVYLYKNDKANALVNAMEVINSKKFPFTDKADFINSDIKLKDRIMYKELIFTFYIPDMVDDLSLMFNQGNKSLLIKQAGAQFMYETGGVVGGSDNRYKQWFATVDAGVANLALQKYVRNPDVKDDDATANRHPLMAPALRLSEMFYIAAECTYDANPQQAQGLVDSVRTARGIDAHLATNSKDEFLNELVKEARKEFYGEGQIFYMYKRLNKAIVGLNGGFYGPSANIFVLPLPNDEIEFGQRN</sequence>